<protein>
    <submittedName>
        <fullName evidence="8">Mechanosensitive ion channel-like protein</fullName>
    </submittedName>
</protein>
<dbReference type="PANTHER" id="PTHR30566:SF27">
    <property type="entry name" value="MECHANOSENSITIVE ION CHANNEL PROTEIN"/>
    <property type="match status" value="1"/>
</dbReference>
<dbReference type="STRING" id="519453.SAMN04488070_0311"/>
<dbReference type="InterPro" id="IPR010920">
    <property type="entry name" value="LSM_dom_sf"/>
</dbReference>
<name>A0A317QEW9_9GAMM</name>
<dbReference type="GO" id="GO:0016020">
    <property type="term" value="C:membrane"/>
    <property type="evidence" value="ECO:0007669"/>
    <property type="project" value="UniProtKB-SubCell"/>
</dbReference>
<feature type="transmembrane region" description="Helical" evidence="6">
    <location>
        <begin position="20"/>
        <end position="41"/>
    </location>
</feature>
<evidence type="ECO:0000256" key="4">
    <source>
        <dbReference type="ARBA" id="ARBA00023136"/>
    </source>
</evidence>
<evidence type="ECO:0000313" key="9">
    <source>
        <dbReference type="Proteomes" id="UP000246964"/>
    </source>
</evidence>
<gene>
    <name evidence="8" type="ORF">DET45_10381</name>
</gene>
<evidence type="ECO:0000313" key="8">
    <source>
        <dbReference type="EMBL" id="PWW14389.1"/>
    </source>
</evidence>
<evidence type="ECO:0000256" key="1">
    <source>
        <dbReference type="ARBA" id="ARBA00004370"/>
    </source>
</evidence>
<dbReference type="EMBL" id="QGTT01000003">
    <property type="protein sequence ID" value="PWW14389.1"/>
    <property type="molecule type" value="Genomic_DNA"/>
</dbReference>
<dbReference type="SUPFAM" id="SSF50182">
    <property type="entry name" value="Sm-like ribonucleoproteins"/>
    <property type="match status" value="1"/>
</dbReference>
<dbReference type="AlphaFoldDB" id="A0A317QEW9"/>
<dbReference type="Pfam" id="PF00924">
    <property type="entry name" value="MS_channel_2nd"/>
    <property type="match status" value="1"/>
</dbReference>
<dbReference type="PANTHER" id="PTHR30566">
    <property type="entry name" value="YNAI-RELATED MECHANOSENSITIVE ION CHANNEL"/>
    <property type="match status" value="1"/>
</dbReference>
<accession>A0A317QEW9</accession>
<feature type="transmembrane region" description="Helical" evidence="6">
    <location>
        <begin position="85"/>
        <end position="104"/>
    </location>
</feature>
<keyword evidence="2 6" id="KW-0812">Transmembrane</keyword>
<dbReference type="OrthoDB" id="9775421at2"/>
<reference evidence="8 9" key="1">
    <citation type="submission" date="2018-05" db="EMBL/GenBank/DDBJ databases">
        <title>Freshwater and sediment microbial communities from various areas in North America, analyzing microbe dynamics in response to fracking.</title>
        <authorList>
            <person name="Lamendella R."/>
        </authorList>
    </citation>
    <scope>NUCLEOTIDE SEQUENCE [LARGE SCALE GENOMIC DNA]</scope>
    <source>
        <strain evidence="8 9">125B1</strain>
    </source>
</reference>
<organism evidence="8 9">
    <name type="scientific">Pseudidiomarina maritima</name>
    <dbReference type="NCBI Taxonomy" id="519453"/>
    <lineage>
        <taxon>Bacteria</taxon>
        <taxon>Pseudomonadati</taxon>
        <taxon>Pseudomonadota</taxon>
        <taxon>Gammaproteobacteria</taxon>
        <taxon>Alteromonadales</taxon>
        <taxon>Idiomarinaceae</taxon>
        <taxon>Pseudidiomarina</taxon>
    </lineage>
</organism>
<feature type="region of interest" description="Disordered" evidence="5">
    <location>
        <begin position="287"/>
        <end position="312"/>
    </location>
</feature>
<dbReference type="Proteomes" id="UP000246964">
    <property type="component" value="Unassembled WGS sequence"/>
</dbReference>
<dbReference type="RefSeq" id="WP_110075286.1">
    <property type="nucleotide sequence ID" value="NZ_QGTT01000003.1"/>
</dbReference>
<dbReference type="InterPro" id="IPR006685">
    <property type="entry name" value="MscS_channel_2nd"/>
</dbReference>
<evidence type="ECO:0000256" key="5">
    <source>
        <dbReference type="SAM" id="MobiDB-lite"/>
    </source>
</evidence>
<evidence type="ECO:0000259" key="7">
    <source>
        <dbReference type="Pfam" id="PF00924"/>
    </source>
</evidence>
<evidence type="ECO:0000256" key="2">
    <source>
        <dbReference type="ARBA" id="ARBA00022692"/>
    </source>
</evidence>
<keyword evidence="4 6" id="KW-0472">Membrane</keyword>
<dbReference type="Gene3D" id="2.30.30.60">
    <property type="match status" value="1"/>
</dbReference>
<dbReference type="InterPro" id="IPR023408">
    <property type="entry name" value="MscS_beta-dom_sf"/>
</dbReference>
<proteinExistence type="predicted"/>
<feature type="transmembrane region" description="Helical" evidence="6">
    <location>
        <begin position="62"/>
        <end position="79"/>
    </location>
</feature>
<keyword evidence="3 6" id="KW-1133">Transmembrane helix</keyword>
<comment type="subcellular location">
    <subcellularLocation>
        <location evidence="1">Membrane</location>
    </subcellularLocation>
</comment>
<evidence type="ECO:0000256" key="6">
    <source>
        <dbReference type="SAM" id="Phobius"/>
    </source>
</evidence>
<dbReference type="GO" id="GO:0008381">
    <property type="term" value="F:mechanosensitive monoatomic ion channel activity"/>
    <property type="evidence" value="ECO:0007669"/>
    <property type="project" value="UniProtKB-ARBA"/>
</dbReference>
<evidence type="ECO:0000256" key="3">
    <source>
        <dbReference type="ARBA" id="ARBA00022989"/>
    </source>
</evidence>
<keyword evidence="9" id="KW-1185">Reference proteome</keyword>
<sequence length="312" mass="34677">MQVADTLSQVISEFELTGNITKPLIATLILVSAILLVRAILAKFIRKSVSTTELRRRWLVQTRNGLLLLMMLGLMLIWAEELRTLALGIVAIAVAFVVATKELIMCLTGSLVKSGSSSFSIGDRIQIKDFRGDVIDQNLLATTLLEVGPGKHSHQRTGRMIAIPNSLFVSEPIINESYTHDFVLHVFTVPFKREDNWRAAQAAFLESANRHCADILEFARRYMQRMSDHRGIDVPSVDPRVTITAPVAGEIHLIVRFPAKAGMRSYLEQAILTEVFEHHDFTNKSSTAELGVSRSERSSTETAAEIITPPLT</sequence>
<comment type="caution">
    <text evidence="8">The sequence shown here is derived from an EMBL/GenBank/DDBJ whole genome shotgun (WGS) entry which is preliminary data.</text>
</comment>
<feature type="domain" description="Mechanosensitive ion channel MscS" evidence="7">
    <location>
        <begin position="108"/>
        <end position="177"/>
    </location>
</feature>